<evidence type="ECO:0000256" key="1">
    <source>
        <dbReference type="SAM" id="Coils"/>
    </source>
</evidence>
<protein>
    <recommendedName>
        <fullName evidence="7">Transposable element P transposase</fullName>
    </recommendedName>
</protein>
<keyword evidence="1" id="KW-0175">Coiled coil</keyword>
<proteinExistence type="predicted"/>
<dbReference type="InterPro" id="IPR048365">
    <property type="entry name" value="TNP-like_RNaseH_N"/>
</dbReference>
<dbReference type="EnsemblMetazoa" id="CLYHEMT005782.1">
    <property type="protein sequence ID" value="CLYHEMP005782.1"/>
    <property type="gene ID" value="CLYHEMG005782"/>
</dbReference>
<reference evidence="5" key="1">
    <citation type="submission" date="2021-01" db="UniProtKB">
        <authorList>
            <consortium name="EnsemblMetazoa"/>
        </authorList>
    </citation>
    <scope>IDENTIFICATION</scope>
</reference>
<dbReference type="AlphaFoldDB" id="A0A7M5UXG4"/>
<keyword evidence="6" id="KW-1185">Reference proteome</keyword>
<dbReference type="Pfam" id="PF21787">
    <property type="entry name" value="TNP-like_RNaseH_N"/>
    <property type="match status" value="1"/>
</dbReference>
<dbReference type="InterPro" id="IPR048366">
    <property type="entry name" value="TNP-like_GBD"/>
</dbReference>
<evidence type="ECO:0000259" key="4">
    <source>
        <dbReference type="Pfam" id="PF21788"/>
    </source>
</evidence>
<evidence type="ECO:0000313" key="6">
    <source>
        <dbReference type="Proteomes" id="UP000594262"/>
    </source>
</evidence>
<evidence type="ECO:0000313" key="5">
    <source>
        <dbReference type="EnsemblMetazoa" id="CLYHEMP005782.1"/>
    </source>
</evidence>
<evidence type="ECO:0000256" key="2">
    <source>
        <dbReference type="SAM" id="MobiDB-lite"/>
    </source>
</evidence>
<feature type="compositionally biased region" description="Basic residues" evidence="2">
    <location>
        <begin position="598"/>
        <end position="619"/>
    </location>
</feature>
<dbReference type="Pfam" id="PF21788">
    <property type="entry name" value="TNP-like_GBD"/>
    <property type="match status" value="1"/>
</dbReference>
<feature type="region of interest" description="Disordered" evidence="2">
    <location>
        <begin position="595"/>
        <end position="619"/>
    </location>
</feature>
<feature type="domain" description="Transposable element P transposase-like RNase H" evidence="3">
    <location>
        <begin position="135"/>
        <end position="280"/>
    </location>
</feature>
<sequence>MSKKQLKRKLFDSSVEIKELQRQKRVLEKKLTQSTKEKGMKLKRKDGNLISAIMKKETNMFGENTAMALLWEQQRKASGYKKPSSMKWHPVFIRWCLSIYLKSPGAYDHIRDTGFLQLPHQTTLNQYTNFTDIGCGYNPDVIKRLLDDHLANVPEEKRICSLLFDEMKIKSGLVFSRKTGKMVGFTSLGDINDEINLLEQQMKNESITEPPEIATHVLAVMARGIVKYFSYPIGYFATTSADSGQLYNIIWDGVAALEMSGVKVLAFICDGASANRAFFALHKLQDGSNVSDDGVVFWTPNRFDKTRRIYFISDTPHLIKTLRNNLEKSSVNGTRNLMVGGKEIRWAHVRNAYEMDLNKNSLAPGLRKLHKISFDHIHLTPRLRMRVNLAAQVLSKTMADYLEQKNQQHTKATEDFIRKIDKFFDCLNGGHVWRAQTKLKKNLKPYYKAEIEKTDPEENRLKWLKDVFLKYFNDWKAETLTLNMEKEDQAKCCISHQTLEGLRITVNSIVHLIPEILSIEGVKFVLTDKFNQDPVEEHFGKQRSKSGVENPSLEQYMYTERKIIVSKSNMIIKRGNTRGRKDKKTVIDVNDTRELPKRPKKRKIIKTKTAKTKSKNSKI</sequence>
<name>A0A7M5UXG4_9CNID</name>
<feature type="coiled-coil region" evidence="1">
    <location>
        <begin position="3"/>
        <end position="37"/>
    </location>
</feature>
<evidence type="ECO:0008006" key="7">
    <source>
        <dbReference type="Google" id="ProtNLM"/>
    </source>
</evidence>
<evidence type="ECO:0000259" key="3">
    <source>
        <dbReference type="Pfam" id="PF21787"/>
    </source>
</evidence>
<dbReference type="Proteomes" id="UP000594262">
    <property type="component" value="Unplaced"/>
</dbReference>
<organism evidence="5 6">
    <name type="scientific">Clytia hemisphaerica</name>
    <dbReference type="NCBI Taxonomy" id="252671"/>
    <lineage>
        <taxon>Eukaryota</taxon>
        <taxon>Metazoa</taxon>
        <taxon>Cnidaria</taxon>
        <taxon>Hydrozoa</taxon>
        <taxon>Hydroidolina</taxon>
        <taxon>Leptothecata</taxon>
        <taxon>Obeliida</taxon>
        <taxon>Clytiidae</taxon>
        <taxon>Clytia</taxon>
    </lineage>
</organism>
<accession>A0A7M5UXG4</accession>
<feature type="domain" description="Transposable element P transposase-like GTP-binding insertion" evidence="4">
    <location>
        <begin position="317"/>
        <end position="436"/>
    </location>
</feature>
<dbReference type="OrthoDB" id="5987487at2759"/>